<feature type="transmembrane region" description="Helical" evidence="1">
    <location>
        <begin position="56"/>
        <end position="78"/>
    </location>
</feature>
<gene>
    <name evidence="3" type="ORF">ACIO7M_17755</name>
</gene>
<accession>A0ABW8ELW5</accession>
<name>A0ABW8ELW5_STRT5</name>
<organism evidence="3 4">
    <name type="scientific">Streptomyces toxytricini</name>
    <name type="common">Actinomyces toxytricini</name>
    <dbReference type="NCBI Taxonomy" id="67369"/>
    <lineage>
        <taxon>Bacteria</taxon>
        <taxon>Bacillati</taxon>
        <taxon>Actinomycetota</taxon>
        <taxon>Actinomycetes</taxon>
        <taxon>Kitasatosporales</taxon>
        <taxon>Streptomycetaceae</taxon>
        <taxon>Streptomyces</taxon>
    </lineage>
</organism>
<feature type="domain" description="DUF1648" evidence="2">
    <location>
        <begin position="28"/>
        <end position="67"/>
    </location>
</feature>
<dbReference type="EMBL" id="JBIUYY010000007">
    <property type="protein sequence ID" value="MFJ2822940.1"/>
    <property type="molecule type" value="Genomic_DNA"/>
</dbReference>
<feature type="transmembrane region" description="Helical" evidence="1">
    <location>
        <begin position="213"/>
        <end position="232"/>
    </location>
</feature>
<keyword evidence="4" id="KW-1185">Reference proteome</keyword>
<proteinExistence type="predicted"/>
<protein>
    <submittedName>
        <fullName evidence="3">DUF1648 domain-containing protein</fullName>
    </submittedName>
</protein>
<comment type="caution">
    <text evidence="3">The sequence shown here is derived from an EMBL/GenBank/DDBJ whole genome shotgun (WGS) entry which is preliminary data.</text>
</comment>
<keyword evidence="1" id="KW-0472">Membrane</keyword>
<evidence type="ECO:0000313" key="4">
    <source>
        <dbReference type="Proteomes" id="UP001617351"/>
    </source>
</evidence>
<dbReference type="Pfam" id="PF07853">
    <property type="entry name" value="DUF1648"/>
    <property type="match status" value="1"/>
</dbReference>
<feature type="transmembrane region" description="Helical" evidence="1">
    <location>
        <begin position="183"/>
        <end position="207"/>
    </location>
</feature>
<keyword evidence="1" id="KW-0812">Transmembrane</keyword>
<feature type="transmembrane region" description="Helical" evidence="1">
    <location>
        <begin position="130"/>
        <end position="148"/>
    </location>
</feature>
<reference evidence="3 4" key="1">
    <citation type="submission" date="2024-10" db="EMBL/GenBank/DDBJ databases">
        <title>The Natural Products Discovery Center: Release of the First 8490 Sequenced Strains for Exploring Actinobacteria Biosynthetic Diversity.</title>
        <authorList>
            <person name="Kalkreuter E."/>
            <person name="Kautsar S.A."/>
            <person name="Yang D."/>
            <person name="Bader C.D."/>
            <person name="Teijaro C.N."/>
            <person name="Fluegel L."/>
            <person name="Davis C.M."/>
            <person name="Simpson J.R."/>
            <person name="Lauterbach L."/>
            <person name="Steele A.D."/>
            <person name="Gui C."/>
            <person name="Meng S."/>
            <person name="Li G."/>
            <person name="Viehrig K."/>
            <person name="Ye F."/>
            <person name="Su P."/>
            <person name="Kiefer A.F."/>
            <person name="Nichols A."/>
            <person name="Cepeda A.J."/>
            <person name="Yan W."/>
            <person name="Fan B."/>
            <person name="Jiang Y."/>
            <person name="Adhikari A."/>
            <person name="Zheng C.-J."/>
            <person name="Schuster L."/>
            <person name="Cowan T.M."/>
            <person name="Smanski M.J."/>
            <person name="Chevrette M.G."/>
            <person name="De Carvalho L.P.S."/>
            <person name="Shen B."/>
        </authorList>
    </citation>
    <scope>NUCLEOTIDE SEQUENCE [LARGE SCALE GENOMIC DNA]</scope>
    <source>
        <strain evidence="3 4">NPDC087220</strain>
    </source>
</reference>
<keyword evidence="1" id="KW-1133">Transmembrane helix</keyword>
<dbReference type="RefSeq" id="WP_402381966.1">
    <property type="nucleotide sequence ID" value="NZ_JBIUYY010000007.1"/>
</dbReference>
<feature type="transmembrane region" description="Helical" evidence="1">
    <location>
        <begin position="12"/>
        <end position="36"/>
    </location>
</feature>
<dbReference type="InterPro" id="IPR012867">
    <property type="entry name" value="DUF1648"/>
</dbReference>
<dbReference type="Proteomes" id="UP001617351">
    <property type="component" value="Unassembled WGS sequence"/>
</dbReference>
<feature type="transmembrane region" description="Helical" evidence="1">
    <location>
        <begin position="90"/>
        <end position="110"/>
    </location>
</feature>
<evidence type="ECO:0000313" key="3">
    <source>
        <dbReference type="EMBL" id="MFJ2822940.1"/>
    </source>
</evidence>
<sequence>MTDGKNGKKRNGARWAAATWAAGVPAFLVALPFAASGRLPDRLATHWSGGTPDGSMPLWAAALAPALVWAVLAPSLAFAGRRRGPGPAGAWVGVSLLSGGVGLAGAQAVLVRANLDRADWHDAGPVGAGVALTAAAAAAAGLLGLLAARRAAPAIPVRPAAADTMDIPPGERRVWLSRTSNPWLHLTAALTGLVAAAAAAAAAGGLIGLQWPLIAPFAVTSLLSLGCASVQARVTDAGLEVSFGPLGWPVRRWAAHDIASARAETRTPAQVGGWGYRLGGQGTTVMLRSGECLVIRPRKGPDFAVSVDDAERGAALLNALGSRPQADA</sequence>
<evidence type="ECO:0000259" key="2">
    <source>
        <dbReference type="Pfam" id="PF07853"/>
    </source>
</evidence>
<evidence type="ECO:0000256" key="1">
    <source>
        <dbReference type="SAM" id="Phobius"/>
    </source>
</evidence>